<dbReference type="AlphaFoldDB" id="A0A2M7QC61"/>
<feature type="domain" description="HIT" evidence="3">
    <location>
        <begin position="5"/>
        <end position="105"/>
    </location>
</feature>
<evidence type="ECO:0000313" key="4">
    <source>
        <dbReference type="EMBL" id="PIY68789.1"/>
    </source>
</evidence>
<dbReference type="PANTHER" id="PTHR46648:SF1">
    <property type="entry name" value="ADENOSINE 5'-MONOPHOSPHORAMIDASE HNT1"/>
    <property type="match status" value="1"/>
</dbReference>
<dbReference type="GO" id="GO:0003824">
    <property type="term" value="F:catalytic activity"/>
    <property type="evidence" value="ECO:0007669"/>
    <property type="project" value="InterPro"/>
</dbReference>
<evidence type="ECO:0000259" key="3">
    <source>
        <dbReference type="PROSITE" id="PS51084"/>
    </source>
</evidence>
<dbReference type="InterPro" id="IPR011146">
    <property type="entry name" value="HIT-like"/>
</dbReference>
<dbReference type="SUPFAM" id="SSF54197">
    <property type="entry name" value="HIT-like"/>
    <property type="match status" value="1"/>
</dbReference>
<protein>
    <submittedName>
        <fullName evidence="4">HIT family protein</fullName>
    </submittedName>
</protein>
<dbReference type="Proteomes" id="UP000230108">
    <property type="component" value="Unassembled WGS sequence"/>
</dbReference>
<comment type="caution">
    <text evidence="2">Lacks conserved residue(s) required for the propagation of feature annotation.</text>
</comment>
<evidence type="ECO:0000256" key="1">
    <source>
        <dbReference type="PIRSR" id="PIRSR601310-1"/>
    </source>
</evidence>
<evidence type="ECO:0000256" key="2">
    <source>
        <dbReference type="PROSITE-ProRule" id="PRU00464"/>
    </source>
</evidence>
<comment type="caution">
    <text evidence="4">The sequence shown here is derived from an EMBL/GenBank/DDBJ whole genome shotgun (WGS) entry which is preliminary data.</text>
</comment>
<reference evidence="5" key="1">
    <citation type="submission" date="2017-09" db="EMBL/GenBank/DDBJ databases">
        <title>Depth-based differentiation of microbial function through sediment-hosted aquifers and enrichment of novel symbionts in the deep terrestrial subsurface.</title>
        <authorList>
            <person name="Probst A.J."/>
            <person name="Ladd B."/>
            <person name="Jarett J.K."/>
            <person name="Geller-Mcgrath D.E."/>
            <person name="Sieber C.M.K."/>
            <person name="Emerson J.B."/>
            <person name="Anantharaman K."/>
            <person name="Thomas B.C."/>
            <person name="Malmstrom R."/>
            <person name="Stieglmeier M."/>
            <person name="Klingl A."/>
            <person name="Woyke T."/>
            <person name="Ryan C.M."/>
            <person name="Banfield J.F."/>
        </authorList>
    </citation>
    <scope>NUCLEOTIDE SEQUENCE [LARGE SCALE GENOMIC DNA]</scope>
</reference>
<dbReference type="Gene3D" id="3.30.428.10">
    <property type="entry name" value="HIT-like"/>
    <property type="match status" value="1"/>
</dbReference>
<accession>A0A2M7QC61</accession>
<gene>
    <name evidence="4" type="ORF">COY90_04140</name>
</gene>
<sequence length="132" mass="15251">MEDCVFCKIVAKKIPSYSIYEDDSFYGFLDIRPLNLGHSLLIPKRHFRFVYDVPDFGRYFETARKMAKNIQKATDASSINFLTVGEEVHHAHIWIIPRFENDGGVLDLKNFKKISPEEMKSIATTITSQISF</sequence>
<dbReference type="PROSITE" id="PS51084">
    <property type="entry name" value="HIT_2"/>
    <property type="match status" value="1"/>
</dbReference>
<feature type="active site" description="Tele-AMP-histidine intermediate" evidence="1">
    <location>
        <position position="92"/>
    </location>
</feature>
<organism evidence="4 5">
    <name type="scientific">Candidatus Roizmanbacteria bacterium CG_4_10_14_0_8_um_filter_39_9</name>
    <dbReference type="NCBI Taxonomy" id="1974829"/>
    <lineage>
        <taxon>Bacteria</taxon>
        <taxon>Candidatus Roizmaniibacteriota</taxon>
    </lineage>
</organism>
<dbReference type="EMBL" id="PFLF01000088">
    <property type="protein sequence ID" value="PIY68789.1"/>
    <property type="molecule type" value="Genomic_DNA"/>
</dbReference>
<proteinExistence type="predicted"/>
<evidence type="ECO:0000313" key="5">
    <source>
        <dbReference type="Proteomes" id="UP000230108"/>
    </source>
</evidence>
<dbReference type="InterPro" id="IPR036265">
    <property type="entry name" value="HIT-like_sf"/>
</dbReference>
<dbReference type="Pfam" id="PF01230">
    <property type="entry name" value="HIT"/>
    <property type="match status" value="1"/>
</dbReference>
<dbReference type="GO" id="GO:0009117">
    <property type="term" value="P:nucleotide metabolic process"/>
    <property type="evidence" value="ECO:0007669"/>
    <property type="project" value="TreeGrafter"/>
</dbReference>
<name>A0A2M7QC61_9BACT</name>
<dbReference type="InterPro" id="IPR001310">
    <property type="entry name" value="Histidine_triad_HIT"/>
</dbReference>
<dbReference type="PRINTS" id="PR00332">
    <property type="entry name" value="HISTRIAD"/>
</dbReference>
<dbReference type="PANTHER" id="PTHR46648">
    <property type="entry name" value="HIT FAMILY PROTEIN 1"/>
    <property type="match status" value="1"/>
</dbReference>